<reference evidence="2 3" key="1">
    <citation type="submission" date="2017-03" db="EMBL/GenBank/DDBJ databases">
        <title>wgs assembly of Dolosigranulum pigrum KPL CDC strains.</title>
        <authorList>
            <person name="Brugger S.D."/>
            <person name="Pettigrew M."/>
            <person name="Kong Y."/>
            <person name="Lemon K.P."/>
        </authorList>
    </citation>
    <scope>NUCLEOTIDE SEQUENCE [LARGE SCALE GENOMIC DNA]</scope>
    <source>
        <strain evidence="2 3">KPL1931_CDC4294-98</strain>
    </source>
</reference>
<proteinExistence type="predicted"/>
<sequence>MDQFLAEVTPHLVNLATAILLAIIGFVVPKFKAYLDTRGMTETLKQYSFVSDFVVKAVEQRYPNTRGVDKKKVAVDLLKKTLNESGMSIEDSQVEVFIESAVKRMQEEWK</sequence>
<dbReference type="RefSeq" id="WP_112790401.1">
    <property type="nucleotide sequence ID" value="NZ_NAQV01000023.1"/>
</dbReference>
<dbReference type="Proteomes" id="UP000249099">
    <property type="component" value="Unassembled WGS sequence"/>
</dbReference>
<protein>
    <submittedName>
        <fullName evidence="2">Phage holin</fullName>
    </submittedName>
</protein>
<accession>A0A328KQ18</accession>
<keyword evidence="1" id="KW-1133">Transmembrane helix</keyword>
<organism evidence="2 3">
    <name type="scientific">Dolosigranulum pigrum</name>
    <dbReference type="NCBI Taxonomy" id="29394"/>
    <lineage>
        <taxon>Bacteria</taxon>
        <taxon>Bacillati</taxon>
        <taxon>Bacillota</taxon>
        <taxon>Bacilli</taxon>
        <taxon>Lactobacillales</taxon>
        <taxon>Carnobacteriaceae</taxon>
        <taxon>Dolosigranulum</taxon>
    </lineage>
</organism>
<evidence type="ECO:0000313" key="2">
    <source>
        <dbReference type="EMBL" id="RAN62453.1"/>
    </source>
</evidence>
<dbReference type="EMBL" id="NAQV01000023">
    <property type="protein sequence ID" value="RAN62453.1"/>
    <property type="molecule type" value="Genomic_DNA"/>
</dbReference>
<comment type="caution">
    <text evidence="2">The sequence shown here is derived from an EMBL/GenBank/DDBJ whole genome shotgun (WGS) entry which is preliminary data.</text>
</comment>
<evidence type="ECO:0000256" key="1">
    <source>
        <dbReference type="SAM" id="Phobius"/>
    </source>
</evidence>
<keyword evidence="1" id="KW-0472">Membrane</keyword>
<evidence type="ECO:0000313" key="3">
    <source>
        <dbReference type="Proteomes" id="UP000249099"/>
    </source>
</evidence>
<dbReference type="NCBIfam" id="TIGR01673">
    <property type="entry name" value="holin_LLH"/>
    <property type="match status" value="1"/>
</dbReference>
<keyword evidence="1" id="KW-0812">Transmembrane</keyword>
<name>A0A328KQ18_9LACT</name>
<feature type="transmembrane region" description="Helical" evidence="1">
    <location>
        <begin position="12"/>
        <end position="31"/>
    </location>
</feature>
<gene>
    <name evidence="2" type="ORF">B8A44_07850</name>
</gene>
<dbReference type="InterPro" id="IPR010026">
    <property type="entry name" value="Phage_holin_LL-H"/>
</dbReference>
<dbReference type="Pfam" id="PF09682">
    <property type="entry name" value="Phage_holin_6_1"/>
    <property type="match status" value="1"/>
</dbReference>
<dbReference type="AlphaFoldDB" id="A0A328KQ18"/>